<sequence>MQKGSFLCALLSPSSAGLGGTDAPQVRSRKSMSNERTFSATKDEAFFYQKLGQIHLKSEKDIKLGD</sequence>
<dbReference type="EMBL" id="LEKV01003880">
    <property type="protein sequence ID" value="KVH97031.1"/>
    <property type="molecule type" value="Genomic_DNA"/>
</dbReference>
<dbReference type="Gramene" id="KVH97031">
    <property type="protein sequence ID" value="KVH97031"/>
    <property type="gene ID" value="Ccrd_000876"/>
</dbReference>
<name>A0A118JXV4_CYNCS</name>
<dbReference type="AlphaFoldDB" id="A0A118JXV4"/>
<gene>
    <name evidence="2" type="ORF">Ccrd_000876</name>
</gene>
<organism evidence="2 3">
    <name type="scientific">Cynara cardunculus var. scolymus</name>
    <name type="common">Globe artichoke</name>
    <name type="synonym">Cynara scolymus</name>
    <dbReference type="NCBI Taxonomy" id="59895"/>
    <lineage>
        <taxon>Eukaryota</taxon>
        <taxon>Viridiplantae</taxon>
        <taxon>Streptophyta</taxon>
        <taxon>Embryophyta</taxon>
        <taxon>Tracheophyta</taxon>
        <taxon>Spermatophyta</taxon>
        <taxon>Magnoliopsida</taxon>
        <taxon>eudicotyledons</taxon>
        <taxon>Gunneridae</taxon>
        <taxon>Pentapetalae</taxon>
        <taxon>asterids</taxon>
        <taxon>campanulids</taxon>
        <taxon>Asterales</taxon>
        <taxon>Asteraceae</taxon>
        <taxon>Carduoideae</taxon>
        <taxon>Cardueae</taxon>
        <taxon>Carduinae</taxon>
        <taxon>Cynara</taxon>
    </lineage>
</organism>
<evidence type="ECO:0000256" key="1">
    <source>
        <dbReference type="SAM" id="MobiDB-lite"/>
    </source>
</evidence>
<feature type="region of interest" description="Disordered" evidence="1">
    <location>
        <begin position="17"/>
        <end position="36"/>
    </location>
</feature>
<protein>
    <submittedName>
        <fullName evidence="2">Uncharacterized protein</fullName>
    </submittedName>
</protein>
<evidence type="ECO:0000313" key="2">
    <source>
        <dbReference type="EMBL" id="KVH97031.1"/>
    </source>
</evidence>
<evidence type="ECO:0000313" key="3">
    <source>
        <dbReference type="Proteomes" id="UP000243975"/>
    </source>
</evidence>
<dbReference type="Proteomes" id="UP000243975">
    <property type="component" value="Unassembled WGS sequence"/>
</dbReference>
<dbReference type="STRING" id="59895.A0A118JXV4"/>
<accession>A0A118JXV4</accession>
<keyword evidence="3" id="KW-1185">Reference proteome</keyword>
<comment type="caution">
    <text evidence="2">The sequence shown here is derived from an EMBL/GenBank/DDBJ whole genome shotgun (WGS) entry which is preliminary data.</text>
</comment>
<proteinExistence type="predicted"/>
<reference evidence="2 3" key="1">
    <citation type="journal article" date="2016" name="Sci. Rep.">
        <title>The genome sequence of the outbreeding globe artichoke constructed de novo incorporating a phase-aware low-pass sequencing strategy of F1 progeny.</title>
        <authorList>
            <person name="Scaglione D."/>
            <person name="Reyes-Chin-Wo S."/>
            <person name="Acquadro A."/>
            <person name="Froenicke L."/>
            <person name="Portis E."/>
            <person name="Beitel C."/>
            <person name="Tirone M."/>
            <person name="Mauro R."/>
            <person name="Lo Monaco A."/>
            <person name="Mauromicale G."/>
            <person name="Faccioli P."/>
            <person name="Cattivelli L."/>
            <person name="Rieseberg L."/>
            <person name="Michelmore R."/>
            <person name="Lanteri S."/>
        </authorList>
    </citation>
    <scope>NUCLEOTIDE SEQUENCE [LARGE SCALE GENOMIC DNA]</scope>
    <source>
        <strain evidence="2">2C</strain>
    </source>
</reference>